<proteinExistence type="predicted"/>
<protein>
    <submittedName>
        <fullName evidence="10">Uncharacterized protein</fullName>
    </submittedName>
</protein>
<keyword evidence="2" id="KW-0436">Ligase</keyword>
<dbReference type="Pfam" id="PF02786">
    <property type="entry name" value="CPSase_L_D2"/>
    <property type="match status" value="1"/>
</dbReference>
<dbReference type="InterPro" id="IPR016185">
    <property type="entry name" value="PreATP-grasp_dom_sf"/>
</dbReference>
<dbReference type="SUPFAM" id="SSF51230">
    <property type="entry name" value="Single hybrid motif"/>
    <property type="match status" value="1"/>
</dbReference>
<dbReference type="InterPro" id="IPR000089">
    <property type="entry name" value="Biotin_lipoyl"/>
</dbReference>
<comment type="cofactor">
    <cofactor evidence="1">
        <name>biotin</name>
        <dbReference type="ChEBI" id="CHEBI:57586"/>
    </cofactor>
</comment>
<name>A0AAV9J316_9PEZI</name>
<organism evidence="10 11">
    <name type="scientific">Oleoguttula mirabilis</name>
    <dbReference type="NCBI Taxonomy" id="1507867"/>
    <lineage>
        <taxon>Eukaryota</taxon>
        <taxon>Fungi</taxon>
        <taxon>Dikarya</taxon>
        <taxon>Ascomycota</taxon>
        <taxon>Pezizomycotina</taxon>
        <taxon>Dothideomycetes</taxon>
        <taxon>Dothideomycetidae</taxon>
        <taxon>Mycosphaerellales</taxon>
        <taxon>Teratosphaeriaceae</taxon>
        <taxon>Oleoguttula</taxon>
    </lineage>
</organism>
<accession>A0AAV9J316</accession>
<feature type="domain" description="Biotin carboxylation" evidence="9">
    <location>
        <begin position="24"/>
        <end position="481"/>
    </location>
</feature>
<dbReference type="InterPro" id="IPR005479">
    <property type="entry name" value="CPAse_ATP-bd"/>
</dbReference>
<keyword evidence="11" id="KW-1185">Reference proteome</keyword>
<dbReference type="FunFam" id="3.30.1490.20:FF:000003">
    <property type="entry name" value="acetyl-CoA carboxylase isoform X1"/>
    <property type="match status" value="1"/>
</dbReference>
<dbReference type="PROSITE" id="PS50975">
    <property type="entry name" value="ATP_GRASP"/>
    <property type="match status" value="1"/>
</dbReference>
<dbReference type="SMART" id="SM00878">
    <property type="entry name" value="Biotin_carb_C"/>
    <property type="match status" value="1"/>
</dbReference>
<evidence type="ECO:0000313" key="10">
    <source>
        <dbReference type="EMBL" id="KAK4539248.1"/>
    </source>
</evidence>
<dbReference type="PROSITE" id="PS50979">
    <property type="entry name" value="BC"/>
    <property type="match status" value="1"/>
</dbReference>
<dbReference type="PROSITE" id="PS50968">
    <property type="entry name" value="BIOTINYL_LIPOYL"/>
    <property type="match status" value="1"/>
</dbReference>
<evidence type="ECO:0000256" key="3">
    <source>
        <dbReference type="ARBA" id="ARBA00022741"/>
    </source>
</evidence>
<sequence>MSANYASSPLFVAQPPVNDEGVSRIRCVLVANRGEIACRVIATCQKLNIRTVAVYVQEDALSRHVGAADQAVDLGSISQGAGNPYLSTEVIIEAAVKAKADAVHPGYGYMSENPAFADAVRTAGLVFIGPSAASMSTLGDKRSAKAYLREHDPSVPLIPGFAGSGQAVSDFEKAADAIGYPVMLKASAGGGGKGMRVVRRRSDLRGELETVQSEASRFFGSSDCILEKYIEAAKHIEIQILGDSHGGLISLWERECSVQRRHQKIIEETPSPSLDARKRQEISDTAVRIGKLLGYENAGTVEFVFDVSDGRFYFLEVNTRLQVEHPITEEVTRIDIVALQLFVAAGGKLATLSPLDKVPQRGHAIECRLCAEDPQQNFYPQHGTIRLWKPAELASSQHSSVRFESAVETGSAVSIHFDSMVAKVIVWAPTRAMAIQRMVAVLAHTVCAGVRTNQLFLQSCLLHSGFRDPAYTTSFIPQNLSSLLIPPHADAWAQMAPTLPLVACYFLRNLVHDRKPFANVRRGFRNQLADPISGHKDIVVTRNAQGEMQTLLCTWTATREPLHGSVQGQIAHLPTAENDIAGGSSSTASALAAQYNAVSNAMRTGSLTGTQHHNLTVEKCHATVHPSPTTPSWICATLTILVDGSRYPAYLATESRSPGISGTTQVGERQRVMCHLPALGTWVDISCYSPLCFFESLRATAAAGSDALVNTAVAPMPCKVLSVLKKNGDVVKAGENVIVVESMKMEMNIAISAGGVFEALVSKDDAVEEGAVLCRVT</sequence>
<dbReference type="CDD" id="cd06850">
    <property type="entry name" value="biotinyl_domain"/>
    <property type="match status" value="1"/>
</dbReference>
<dbReference type="PROSITE" id="PS00866">
    <property type="entry name" value="CPSASE_1"/>
    <property type="match status" value="1"/>
</dbReference>
<dbReference type="InterPro" id="IPR005481">
    <property type="entry name" value="BC-like_N"/>
</dbReference>
<dbReference type="Proteomes" id="UP001324427">
    <property type="component" value="Unassembled WGS sequence"/>
</dbReference>
<dbReference type="PANTHER" id="PTHR18866">
    <property type="entry name" value="CARBOXYLASE:PYRUVATE/ACETYL-COA/PROPIONYL-COA CARBOXYLASE"/>
    <property type="match status" value="1"/>
</dbReference>
<feature type="domain" description="Lipoyl-binding" evidence="7">
    <location>
        <begin position="700"/>
        <end position="777"/>
    </location>
</feature>
<gene>
    <name evidence="10" type="ORF">LTR36_000854</name>
</gene>
<dbReference type="Gene3D" id="3.30.470.20">
    <property type="entry name" value="ATP-grasp fold, B domain"/>
    <property type="match status" value="1"/>
</dbReference>
<dbReference type="PANTHER" id="PTHR18866:SF127">
    <property type="match status" value="1"/>
</dbReference>
<evidence type="ECO:0000259" key="7">
    <source>
        <dbReference type="PROSITE" id="PS50968"/>
    </source>
</evidence>
<dbReference type="Pfam" id="PF02785">
    <property type="entry name" value="Biotin_carb_C"/>
    <property type="match status" value="1"/>
</dbReference>
<dbReference type="GO" id="GO:0046872">
    <property type="term" value="F:metal ion binding"/>
    <property type="evidence" value="ECO:0007669"/>
    <property type="project" value="InterPro"/>
</dbReference>
<dbReference type="SUPFAM" id="SSF52440">
    <property type="entry name" value="PreATP-grasp domain"/>
    <property type="match status" value="1"/>
</dbReference>
<evidence type="ECO:0000256" key="6">
    <source>
        <dbReference type="PROSITE-ProRule" id="PRU00409"/>
    </source>
</evidence>
<evidence type="ECO:0000259" key="8">
    <source>
        <dbReference type="PROSITE" id="PS50975"/>
    </source>
</evidence>
<evidence type="ECO:0000256" key="5">
    <source>
        <dbReference type="ARBA" id="ARBA00023267"/>
    </source>
</evidence>
<evidence type="ECO:0000259" key="9">
    <source>
        <dbReference type="PROSITE" id="PS50979"/>
    </source>
</evidence>
<dbReference type="Pfam" id="PF00364">
    <property type="entry name" value="Biotin_lipoyl"/>
    <property type="match status" value="1"/>
</dbReference>
<dbReference type="AlphaFoldDB" id="A0AAV9J316"/>
<dbReference type="InterPro" id="IPR011054">
    <property type="entry name" value="Rudment_hybrid_motif"/>
</dbReference>
<dbReference type="InterPro" id="IPR011053">
    <property type="entry name" value="Single_hybrid_motif"/>
</dbReference>
<keyword evidence="5" id="KW-0092">Biotin</keyword>
<evidence type="ECO:0000256" key="2">
    <source>
        <dbReference type="ARBA" id="ARBA00022598"/>
    </source>
</evidence>
<dbReference type="InterPro" id="IPR050856">
    <property type="entry name" value="Biotin_carboxylase_complex"/>
</dbReference>
<evidence type="ECO:0000313" key="11">
    <source>
        <dbReference type="Proteomes" id="UP001324427"/>
    </source>
</evidence>
<dbReference type="InterPro" id="IPR011761">
    <property type="entry name" value="ATP-grasp"/>
</dbReference>
<keyword evidence="3 6" id="KW-0547">Nucleotide-binding</keyword>
<evidence type="ECO:0000256" key="1">
    <source>
        <dbReference type="ARBA" id="ARBA00001953"/>
    </source>
</evidence>
<dbReference type="GO" id="GO:0016874">
    <property type="term" value="F:ligase activity"/>
    <property type="evidence" value="ECO:0007669"/>
    <property type="project" value="UniProtKB-KW"/>
</dbReference>
<dbReference type="GO" id="GO:0005524">
    <property type="term" value="F:ATP binding"/>
    <property type="evidence" value="ECO:0007669"/>
    <property type="project" value="UniProtKB-UniRule"/>
</dbReference>
<dbReference type="EMBL" id="JAVFHQ010000106">
    <property type="protein sequence ID" value="KAK4539248.1"/>
    <property type="molecule type" value="Genomic_DNA"/>
</dbReference>
<dbReference type="InterPro" id="IPR011764">
    <property type="entry name" value="Biotin_carboxylation_dom"/>
</dbReference>
<dbReference type="SUPFAM" id="SSF56059">
    <property type="entry name" value="Glutathione synthetase ATP-binding domain-like"/>
    <property type="match status" value="1"/>
</dbReference>
<comment type="caution">
    <text evidence="10">The sequence shown here is derived from an EMBL/GenBank/DDBJ whole genome shotgun (WGS) entry which is preliminary data.</text>
</comment>
<keyword evidence="4 6" id="KW-0067">ATP-binding</keyword>
<dbReference type="PROSITE" id="PS00867">
    <property type="entry name" value="CPSASE_2"/>
    <property type="match status" value="1"/>
</dbReference>
<dbReference type="Gene3D" id="2.40.50.100">
    <property type="match status" value="1"/>
</dbReference>
<reference evidence="10 11" key="1">
    <citation type="submission" date="2021-11" db="EMBL/GenBank/DDBJ databases">
        <title>Black yeast isolated from Biological Soil Crust.</title>
        <authorList>
            <person name="Kurbessoian T."/>
        </authorList>
    </citation>
    <scope>NUCLEOTIDE SEQUENCE [LARGE SCALE GENOMIC DNA]</scope>
    <source>
        <strain evidence="10 11">CCFEE 5522</strain>
    </source>
</reference>
<dbReference type="InterPro" id="IPR005482">
    <property type="entry name" value="Biotin_COase_C"/>
</dbReference>
<dbReference type="Pfam" id="PF00289">
    <property type="entry name" value="Biotin_carb_N"/>
    <property type="match status" value="1"/>
</dbReference>
<feature type="domain" description="ATP-grasp" evidence="8">
    <location>
        <begin position="145"/>
        <end position="345"/>
    </location>
</feature>
<dbReference type="SUPFAM" id="SSF51246">
    <property type="entry name" value="Rudiment single hybrid motif"/>
    <property type="match status" value="1"/>
</dbReference>
<evidence type="ECO:0000256" key="4">
    <source>
        <dbReference type="ARBA" id="ARBA00022840"/>
    </source>
</evidence>